<dbReference type="InterPro" id="IPR052559">
    <property type="entry name" value="V-haloperoxidase"/>
</dbReference>
<keyword evidence="3" id="KW-0575">Peroxidase</keyword>
<protein>
    <submittedName>
        <fullName evidence="3">Vanadium-dependent haloperoxidase</fullName>
        <ecNumber evidence="3">1.11.1.-</ecNumber>
    </submittedName>
</protein>
<evidence type="ECO:0000313" key="4">
    <source>
        <dbReference type="Proteomes" id="UP001597012"/>
    </source>
</evidence>
<evidence type="ECO:0000313" key="3">
    <source>
        <dbReference type="EMBL" id="MFD0797271.1"/>
    </source>
</evidence>
<proteinExistence type="predicted"/>
<dbReference type="PANTHER" id="PTHR34599">
    <property type="entry name" value="PEROXIDASE-RELATED"/>
    <property type="match status" value="1"/>
</dbReference>
<dbReference type="InterPro" id="IPR036938">
    <property type="entry name" value="PAP2/HPO_sf"/>
</dbReference>
<keyword evidence="4" id="KW-1185">Reference proteome</keyword>
<reference evidence="4" key="1">
    <citation type="journal article" date="2019" name="Int. J. Syst. Evol. Microbiol.">
        <title>The Global Catalogue of Microorganisms (GCM) 10K type strain sequencing project: providing services to taxonomists for standard genome sequencing and annotation.</title>
        <authorList>
            <consortium name="The Broad Institute Genomics Platform"/>
            <consortium name="The Broad Institute Genome Sequencing Center for Infectious Disease"/>
            <person name="Wu L."/>
            <person name="Ma J."/>
        </authorList>
    </citation>
    <scope>NUCLEOTIDE SEQUENCE [LARGE SCALE GENOMIC DNA]</scope>
    <source>
        <strain evidence="4">CCUG 61948</strain>
    </source>
</reference>
<dbReference type="EMBL" id="JBHTHY010000004">
    <property type="protein sequence ID" value="MFD0797271.1"/>
    <property type="molecule type" value="Genomic_DNA"/>
</dbReference>
<evidence type="ECO:0000259" key="2">
    <source>
        <dbReference type="Pfam" id="PF01569"/>
    </source>
</evidence>
<dbReference type="GO" id="GO:0004601">
    <property type="term" value="F:peroxidase activity"/>
    <property type="evidence" value="ECO:0007669"/>
    <property type="project" value="UniProtKB-KW"/>
</dbReference>
<feature type="domain" description="Phosphatidic acid phosphatase type 2/haloperoxidase" evidence="2">
    <location>
        <begin position="330"/>
        <end position="427"/>
    </location>
</feature>
<dbReference type="CDD" id="cd03398">
    <property type="entry name" value="PAP2_haloperoxidase"/>
    <property type="match status" value="1"/>
</dbReference>
<keyword evidence="1" id="KW-0732">Signal</keyword>
<dbReference type="Proteomes" id="UP001597012">
    <property type="component" value="Unassembled WGS sequence"/>
</dbReference>
<dbReference type="SUPFAM" id="SSF48317">
    <property type="entry name" value="Acid phosphatase/Vanadium-dependent haloperoxidase"/>
    <property type="match status" value="1"/>
</dbReference>
<feature type="signal peptide" evidence="1">
    <location>
        <begin position="1"/>
        <end position="16"/>
    </location>
</feature>
<name>A0ABW3B308_9FLAO</name>
<dbReference type="RefSeq" id="WP_379933476.1">
    <property type="nucleotide sequence ID" value="NZ_JBHTHY010000004.1"/>
</dbReference>
<dbReference type="Pfam" id="PF01569">
    <property type="entry name" value="PAP2"/>
    <property type="match status" value="1"/>
</dbReference>
<accession>A0ABW3B308</accession>
<keyword evidence="3" id="KW-0560">Oxidoreductase</keyword>
<dbReference type="Gene3D" id="1.10.606.20">
    <property type="match status" value="1"/>
</dbReference>
<gene>
    <name evidence="3" type="ORF">ACFQZJ_07355</name>
</gene>
<evidence type="ECO:0000256" key="1">
    <source>
        <dbReference type="SAM" id="SignalP"/>
    </source>
</evidence>
<comment type="caution">
    <text evidence="3">The sequence shown here is derived from an EMBL/GenBank/DDBJ whole genome shotgun (WGS) entry which is preliminary data.</text>
</comment>
<dbReference type="PANTHER" id="PTHR34599:SF1">
    <property type="entry name" value="PHOSPHATIDIC ACID PHOSPHATASE TYPE 2_HALOPEROXIDASE DOMAIN-CONTAINING PROTEIN"/>
    <property type="match status" value="1"/>
</dbReference>
<sequence length="431" mass="48885">MFVLILWFIVASSALAQNKEPNYTPFMFSLDTVEISGIVDSPDMETKTILQLQQQLNDSLFQGVRYWNAAYPSYRWHQIMVTAGNRSEYRKNGGRMAILHLAVYDALAQVWKLKQDADTKAPFQQNKKIKAVTEPSGAPAFICEWSTAAAASHAVIGHYFPDQKAYLDSLLVNFKESRLRTGLQYEGDIEMGMAIGRGIARQYIDYSKTDRTNAVWTGTVPTDKSLWTATPSKWDPMKAQWKPFTLAVADQFRPGPPPSDWTAEMEELRQFNTKHKSSDIAFKWKSEPVWDNLLALKILEYDLDPFQAARANALFHMARFDATIAAWDGKYHYWGIRPFQYDPTFKPILIETPNFPGYPAGHTTIAGALAMVLSKLFPHDAAQFEALAWECSESRFEGGVHFRTDNEVGLIVGEKVGRHVWDAFQKCTSVK</sequence>
<dbReference type="InterPro" id="IPR000326">
    <property type="entry name" value="PAP2/HPO"/>
</dbReference>
<dbReference type="EC" id="1.11.1.-" evidence="3"/>
<feature type="chain" id="PRO_5046636212" evidence="1">
    <location>
        <begin position="17"/>
        <end position="431"/>
    </location>
</feature>
<organism evidence="3 4">
    <name type="scientific">Maribacter chungangensis</name>
    <dbReference type="NCBI Taxonomy" id="1069117"/>
    <lineage>
        <taxon>Bacteria</taxon>
        <taxon>Pseudomonadati</taxon>
        <taxon>Bacteroidota</taxon>
        <taxon>Flavobacteriia</taxon>
        <taxon>Flavobacteriales</taxon>
        <taxon>Flavobacteriaceae</taxon>
        <taxon>Maribacter</taxon>
    </lineage>
</organism>